<dbReference type="Gene3D" id="1.10.287.1260">
    <property type="match status" value="1"/>
</dbReference>
<organism evidence="11 12">
    <name type="scientific">Oceanobacillus piezotolerans</name>
    <dbReference type="NCBI Taxonomy" id="2448030"/>
    <lineage>
        <taxon>Bacteria</taxon>
        <taxon>Bacillati</taxon>
        <taxon>Bacillota</taxon>
        <taxon>Bacilli</taxon>
        <taxon>Bacillales</taxon>
        <taxon>Bacillaceae</taxon>
        <taxon>Oceanobacillus</taxon>
    </lineage>
</organism>
<sequence length="367" mass="42084">MTWEYFLSIEHWTELGIAFGIFFLFLLFRKLFTKYVFVLFVRVIKKTRINVLSNILYAFEKPMQFFFIVIGFHVAITYYGLSLGYNISYLEFSKILKVSFIILVTWGLLRLSSSSSSLFRKINERTDLNIDEILIPLLSKTLQFIIFAIALTIVLQEFGYNIQGFIAGLGLGGLAISLAAKDTIGNLFGGIIIISEKPFTIGDWIMTPSVEGTVEDITFRSTKIRTFQQALVTVPNATLAGENITNWSKMGKRQINFNLALAYETPKEKIQTAIQSIEALLRGHSGIDQEAINVKFDAFNVSSLDILINFFTKSTDYDEYIVIKEEINYRILEIIREEGIQFAYPTRRLYVESEGERENSLRMRDEN</sequence>
<name>A0A498D449_9BACI</name>
<dbReference type="InterPro" id="IPR010920">
    <property type="entry name" value="LSM_dom_sf"/>
</dbReference>
<dbReference type="InterPro" id="IPR006686">
    <property type="entry name" value="MscS_channel_CS"/>
</dbReference>
<dbReference type="Pfam" id="PF21082">
    <property type="entry name" value="MS_channel_3rd"/>
    <property type="match status" value="1"/>
</dbReference>
<feature type="domain" description="Mechanosensitive ion channel transmembrane helices 2/3" evidence="10">
    <location>
        <begin position="142"/>
        <end position="181"/>
    </location>
</feature>
<comment type="similarity">
    <text evidence="2">Belongs to the MscS (TC 1.A.23) family.</text>
</comment>
<evidence type="ECO:0000256" key="5">
    <source>
        <dbReference type="ARBA" id="ARBA00022989"/>
    </source>
</evidence>
<dbReference type="InterPro" id="IPR011014">
    <property type="entry name" value="MscS_channel_TM-2"/>
</dbReference>
<keyword evidence="3" id="KW-1003">Cell membrane</keyword>
<dbReference type="GO" id="GO:0055085">
    <property type="term" value="P:transmembrane transport"/>
    <property type="evidence" value="ECO:0007669"/>
    <property type="project" value="InterPro"/>
</dbReference>
<evidence type="ECO:0000256" key="2">
    <source>
        <dbReference type="ARBA" id="ARBA00008017"/>
    </source>
</evidence>
<dbReference type="InterPro" id="IPR006685">
    <property type="entry name" value="MscS_channel_2nd"/>
</dbReference>
<dbReference type="InterPro" id="IPR049278">
    <property type="entry name" value="MS_channel_C"/>
</dbReference>
<dbReference type="Pfam" id="PF00924">
    <property type="entry name" value="MS_channel_2nd"/>
    <property type="match status" value="1"/>
</dbReference>
<dbReference type="InterPro" id="IPR049142">
    <property type="entry name" value="MS_channel_1st"/>
</dbReference>
<evidence type="ECO:0000256" key="4">
    <source>
        <dbReference type="ARBA" id="ARBA00022692"/>
    </source>
</evidence>
<dbReference type="Gene3D" id="2.30.30.60">
    <property type="match status" value="1"/>
</dbReference>
<evidence type="ECO:0000313" key="11">
    <source>
        <dbReference type="EMBL" id="RLL41287.1"/>
    </source>
</evidence>
<proteinExistence type="inferred from homology"/>
<keyword evidence="4 7" id="KW-0812">Transmembrane</keyword>
<feature type="transmembrane region" description="Helical" evidence="7">
    <location>
        <begin position="65"/>
        <end position="83"/>
    </location>
</feature>
<dbReference type="AlphaFoldDB" id="A0A498D449"/>
<protein>
    <submittedName>
        <fullName evidence="11">Mechanosensitive ion channel family protein</fullName>
    </submittedName>
</protein>
<dbReference type="InterPro" id="IPR045042">
    <property type="entry name" value="YnaI-like"/>
</dbReference>
<comment type="subcellular location">
    <subcellularLocation>
        <location evidence="1">Cell membrane</location>
        <topology evidence="1">Multi-pass membrane protein</topology>
    </subcellularLocation>
</comment>
<comment type="caution">
    <text evidence="11">The sequence shown here is derived from an EMBL/GenBank/DDBJ whole genome shotgun (WGS) entry which is preliminary data.</text>
</comment>
<dbReference type="PANTHER" id="PTHR43634">
    <property type="entry name" value="OW CONDUCTANCE MECHANOSENSITIVE CHANNEL"/>
    <property type="match status" value="1"/>
</dbReference>
<evidence type="ECO:0000256" key="7">
    <source>
        <dbReference type="SAM" id="Phobius"/>
    </source>
</evidence>
<evidence type="ECO:0000259" key="8">
    <source>
        <dbReference type="Pfam" id="PF00924"/>
    </source>
</evidence>
<evidence type="ECO:0000256" key="6">
    <source>
        <dbReference type="ARBA" id="ARBA00023136"/>
    </source>
</evidence>
<dbReference type="SUPFAM" id="SSF82689">
    <property type="entry name" value="Mechanosensitive channel protein MscS (YggB), C-terminal domain"/>
    <property type="match status" value="1"/>
</dbReference>
<accession>A0A498D449</accession>
<dbReference type="Proteomes" id="UP000270219">
    <property type="component" value="Unassembled WGS sequence"/>
</dbReference>
<feature type="transmembrane region" description="Helical" evidence="7">
    <location>
        <begin position="133"/>
        <end position="154"/>
    </location>
</feature>
<dbReference type="EMBL" id="RCHR01000008">
    <property type="protein sequence ID" value="RLL41287.1"/>
    <property type="molecule type" value="Genomic_DNA"/>
</dbReference>
<dbReference type="InterPro" id="IPR011066">
    <property type="entry name" value="MscS_channel_C_sf"/>
</dbReference>
<dbReference type="RefSeq" id="WP_121524678.1">
    <property type="nucleotide sequence ID" value="NZ_RCHR01000008.1"/>
</dbReference>
<feature type="domain" description="Mechanosensitive ion channel MscS" evidence="8">
    <location>
        <begin position="182"/>
        <end position="249"/>
    </location>
</feature>
<dbReference type="SUPFAM" id="SSF82861">
    <property type="entry name" value="Mechanosensitive channel protein MscS (YggB), transmembrane region"/>
    <property type="match status" value="1"/>
</dbReference>
<dbReference type="PANTHER" id="PTHR43634:SF2">
    <property type="entry name" value="LOW CONDUCTANCE MECHANOSENSITIVE CHANNEL YNAI"/>
    <property type="match status" value="1"/>
</dbReference>
<gene>
    <name evidence="11" type="ORF">D8M04_17335</name>
</gene>
<reference evidence="11 12" key="1">
    <citation type="submission" date="2018-10" db="EMBL/GenBank/DDBJ databases">
        <title>Oceanobacillus sp. YLB-02 draft genome.</title>
        <authorList>
            <person name="Yu L."/>
        </authorList>
    </citation>
    <scope>NUCLEOTIDE SEQUENCE [LARGE SCALE GENOMIC DNA]</scope>
    <source>
        <strain evidence="11 12">YLB-02</strain>
    </source>
</reference>
<feature type="transmembrane region" description="Helical" evidence="7">
    <location>
        <begin position="160"/>
        <end position="180"/>
    </location>
</feature>
<dbReference type="OrthoDB" id="9809206at2"/>
<evidence type="ECO:0000259" key="10">
    <source>
        <dbReference type="Pfam" id="PF21088"/>
    </source>
</evidence>
<feature type="transmembrane region" description="Helical" evidence="7">
    <location>
        <begin position="15"/>
        <end position="44"/>
    </location>
</feature>
<keyword evidence="12" id="KW-1185">Reference proteome</keyword>
<evidence type="ECO:0000259" key="9">
    <source>
        <dbReference type="Pfam" id="PF21082"/>
    </source>
</evidence>
<dbReference type="Pfam" id="PF21088">
    <property type="entry name" value="MS_channel_1st"/>
    <property type="match status" value="1"/>
</dbReference>
<keyword evidence="5 7" id="KW-1133">Transmembrane helix</keyword>
<evidence type="ECO:0000256" key="1">
    <source>
        <dbReference type="ARBA" id="ARBA00004651"/>
    </source>
</evidence>
<keyword evidence="6 7" id="KW-0472">Membrane</keyword>
<dbReference type="InterPro" id="IPR023408">
    <property type="entry name" value="MscS_beta-dom_sf"/>
</dbReference>
<feature type="domain" description="Mechanosensitive ion channel MscS C-terminal" evidence="9">
    <location>
        <begin position="256"/>
        <end position="342"/>
    </location>
</feature>
<dbReference type="SUPFAM" id="SSF50182">
    <property type="entry name" value="Sm-like ribonucleoproteins"/>
    <property type="match status" value="1"/>
</dbReference>
<dbReference type="PROSITE" id="PS01246">
    <property type="entry name" value="UPF0003"/>
    <property type="match status" value="1"/>
</dbReference>
<evidence type="ECO:0000256" key="3">
    <source>
        <dbReference type="ARBA" id="ARBA00022475"/>
    </source>
</evidence>
<dbReference type="Gene3D" id="3.30.70.100">
    <property type="match status" value="1"/>
</dbReference>
<dbReference type="GO" id="GO:0005886">
    <property type="term" value="C:plasma membrane"/>
    <property type="evidence" value="ECO:0007669"/>
    <property type="project" value="UniProtKB-SubCell"/>
</dbReference>
<evidence type="ECO:0000313" key="12">
    <source>
        <dbReference type="Proteomes" id="UP000270219"/>
    </source>
</evidence>